<reference evidence="1" key="1">
    <citation type="journal article" date="2020" name="Molecules">
        <title>2-Hydroxysorangiadenosine: Structure and Biosynthesis of a Myxobacterial Sesquiterpene-Nucleoside.</title>
        <authorList>
            <person name="Okoth D.A."/>
            <person name="Hug J.J."/>
            <person name="Garcia R."/>
            <person name="Sproer C."/>
            <person name="Overmann J."/>
            <person name="Muller R."/>
        </authorList>
    </citation>
    <scope>NUCLEOTIDE SEQUENCE</scope>
    <source>
        <strain evidence="1">MCy10943</strain>
    </source>
</reference>
<accession>A0A7D4XJM6</accession>
<dbReference type="SUPFAM" id="SSF48576">
    <property type="entry name" value="Terpenoid synthases"/>
    <property type="match status" value="1"/>
</dbReference>
<proteinExistence type="predicted"/>
<dbReference type="Gene3D" id="1.10.600.10">
    <property type="entry name" value="Farnesyl Diphosphate Synthase"/>
    <property type="match status" value="1"/>
</dbReference>
<protein>
    <submittedName>
        <fullName evidence="1">Terpene synthase family protein</fullName>
    </submittedName>
</protein>
<dbReference type="InterPro" id="IPR008949">
    <property type="entry name" value="Isoprenoid_synthase_dom_sf"/>
</dbReference>
<sequence>MCVKDACAMTSSYVPRHRPRPTLDEMGGAWLIEPAVSTSDAETRGKHFEVTRTLKNEYSAEEFELFPRGSRARVLELCDRLVPALAEWCERYPAIAPSRLQSTALVGAVAALPGSTYEQNVLLTKVGLITFAIDDIADGEIGELTDDESLRMVDRYLLTVESPDTESWDVTRGEAECIGAALRELTCELMAAEGAVRFGWLWREHFRRMIIGHQVELRTKRLYQAQRTLPAFEDYLQAGQWTISLPMWATAMFMVFNPQVEHDLSEDPLIEDILRELGLLVRWTNDIRSFDREYREGKFNGLTLLMQRGMSEAEAELEAATRSSRHLRKLESLTAMLPSCLEEWGKSVVRTGRFCRNVYMKQEFHHWNS</sequence>
<dbReference type="Pfam" id="PF19086">
    <property type="entry name" value="Terpene_syn_C_2"/>
    <property type="match status" value="1"/>
</dbReference>
<dbReference type="EMBL" id="MT520818">
    <property type="protein sequence ID" value="QKW93866.1"/>
    <property type="molecule type" value="Genomic_DNA"/>
</dbReference>
<evidence type="ECO:0000313" key="1">
    <source>
        <dbReference type="EMBL" id="QKW93866.1"/>
    </source>
</evidence>
<dbReference type="AlphaFoldDB" id="A0A7D4XJM6"/>
<organism evidence="1">
    <name type="scientific">Vitiosangium cumulatum</name>
    <dbReference type="NCBI Taxonomy" id="1867796"/>
    <lineage>
        <taxon>Bacteria</taxon>
        <taxon>Pseudomonadati</taxon>
        <taxon>Myxococcota</taxon>
        <taxon>Myxococcia</taxon>
        <taxon>Myxococcales</taxon>
        <taxon>Cystobacterineae</taxon>
        <taxon>Archangiaceae</taxon>
        <taxon>Vitiosangium</taxon>
    </lineage>
</organism>
<name>A0A7D4XJM6_9BACT</name>